<proteinExistence type="predicted"/>
<keyword evidence="4" id="KW-1185">Reference proteome</keyword>
<dbReference type="PANTHER" id="PTHR46648:SF1">
    <property type="entry name" value="ADENOSINE 5'-MONOPHOSPHORAMIDASE HNT1"/>
    <property type="match status" value="1"/>
</dbReference>
<dbReference type="PROSITE" id="PS51084">
    <property type="entry name" value="HIT_2"/>
    <property type="match status" value="1"/>
</dbReference>
<organism evidence="3 4">
    <name type="scientific">Streptomyces johnsoniae</name>
    <dbReference type="NCBI Taxonomy" id="3075532"/>
    <lineage>
        <taxon>Bacteria</taxon>
        <taxon>Bacillati</taxon>
        <taxon>Actinomycetota</taxon>
        <taxon>Actinomycetes</taxon>
        <taxon>Kitasatosporales</taxon>
        <taxon>Streptomycetaceae</taxon>
        <taxon>Streptomyces</taxon>
    </lineage>
</organism>
<dbReference type="EC" id="2.1.1.-" evidence="3"/>
<accession>A0ABU2SDG2</accession>
<dbReference type="InterPro" id="IPR036265">
    <property type="entry name" value="HIT-like_sf"/>
</dbReference>
<dbReference type="InterPro" id="IPR001310">
    <property type="entry name" value="Histidine_triad_HIT"/>
</dbReference>
<gene>
    <name evidence="3" type="ORF">RM779_31115</name>
</gene>
<evidence type="ECO:0000259" key="2">
    <source>
        <dbReference type="PROSITE" id="PS51084"/>
    </source>
</evidence>
<dbReference type="Proteomes" id="UP001183615">
    <property type="component" value="Unassembled WGS sequence"/>
</dbReference>
<reference evidence="4" key="1">
    <citation type="submission" date="2023-07" db="EMBL/GenBank/DDBJ databases">
        <title>30 novel species of actinomycetes from the DSMZ collection.</title>
        <authorList>
            <person name="Nouioui I."/>
        </authorList>
    </citation>
    <scope>NUCLEOTIDE SEQUENCE [LARGE SCALE GENOMIC DNA]</scope>
    <source>
        <strain evidence="4">DSM 41886</strain>
    </source>
</reference>
<evidence type="ECO:0000313" key="4">
    <source>
        <dbReference type="Proteomes" id="UP001183615"/>
    </source>
</evidence>
<comment type="caution">
    <text evidence="3">The sequence shown here is derived from an EMBL/GenBank/DDBJ whole genome shotgun (WGS) entry which is preliminary data.</text>
</comment>
<feature type="domain" description="HIT" evidence="2">
    <location>
        <begin position="43"/>
        <end position="116"/>
    </location>
</feature>
<dbReference type="RefSeq" id="WP_311621136.1">
    <property type="nucleotide sequence ID" value="NZ_JAVREV010000024.1"/>
</dbReference>
<feature type="short sequence motif" description="Histidine triad motif" evidence="1">
    <location>
        <begin position="101"/>
        <end position="105"/>
    </location>
</feature>
<dbReference type="EMBL" id="JAVREV010000024">
    <property type="protein sequence ID" value="MDT0447011.1"/>
    <property type="molecule type" value="Genomic_DNA"/>
</dbReference>
<evidence type="ECO:0000256" key="1">
    <source>
        <dbReference type="PROSITE-ProRule" id="PRU00464"/>
    </source>
</evidence>
<protein>
    <submittedName>
        <fullName evidence="3">HIT family protein</fullName>
        <ecNumber evidence="3">2.1.1.-</ecNumber>
    </submittedName>
</protein>
<dbReference type="PANTHER" id="PTHR46648">
    <property type="entry name" value="HIT FAMILY PROTEIN 1"/>
    <property type="match status" value="1"/>
</dbReference>
<dbReference type="GO" id="GO:0008168">
    <property type="term" value="F:methyltransferase activity"/>
    <property type="evidence" value="ECO:0007669"/>
    <property type="project" value="UniProtKB-KW"/>
</dbReference>
<dbReference type="InterPro" id="IPR011146">
    <property type="entry name" value="HIT-like"/>
</dbReference>
<dbReference type="SUPFAM" id="SSF54197">
    <property type="entry name" value="HIT-like"/>
    <property type="match status" value="1"/>
</dbReference>
<sequence>MEAPRVGCYACEQETGLGALPPREAVASDRHWRVAHALGTALPGWLVLLPRRHVTGVDELTDAEAAALGPWQAALSRALREVTGCPKTYVAQFGEQGGFAHLHFHVIPRGADLPAARRGPGIFDLLRRPAAERVPDAEADRIARAVGRALRHRPAGDG</sequence>
<keyword evidence="3" id="KW-0489">Methyltransferase</keyword>
<keyword evidence="3" id="KW-0808">Transferase</keyword>
<dbReference type="Pfam" id="PF01230">
    <property type="entry name" value="HIT"/>
    <property type="match status" value="1"/>
</dbReference>
<dbReference type="Gene3D" id="3.30.428.10">
    <property type="entry name" value="HIT-like"/>
    <property type="match status" value="1"/>
</dbReference>
<evidence type="ECO:0000313" key="3">
    <source>
        <dbReference type="EMBL" id="MDT0447011.1"/>
    </source>
</evidence>
<dbReference type="GO" id="GO:0032259">
    <property type="term" value="P:methylation"/>
    <property type="evidence" value="ECO:0007669"/>
    <property type="project" value="UniProtKB-KW"/>
</dbReference>
<name>A0ABU2SDG2_9ACTN</name>